<reference evidence="3 4" key="1">
    <citation type="submission" date="2020-11" db="EMBL/GenBank/DDBJ databases">
        <title>Draft genome sequencing of a Lachnospiraceae strain isolated from anoxic soil subjected to BSD treatment.</title>
        <authorList>
            <person name="Uek A."/>
            <person name="Tonouchi A."/>
        </authorList>
    </citation>
    <scope>NUCLEOTIDE SEQUENCE [LARGE SCALE GENOMIC DNA]</scope>
    <source>
        <strain evidence="3 4">TB5</strain>
    </source>
</reference>
<accession>A0A7R7IDD7</accession>
<dbReference type="PROSITE" id="PS51819">
    <property type="entry name" value="VOC"/>
    <property type="match status" value="1"/>
</dbReference>
<dbReference type="EMBL" id="AP024169">
    <property type="protein sequence ID" value="BCN30949.1"/>
    <property type="molecule type" value="Genomic_DNA"/>
</dbReference>
<keyword evidence="4" id="KW-1185">Reference proteome</keyword>
<dbReference type="GO" id="GO:0046872">
    <property type="term" value="F:metal ion binding"/>
    <property type="evidence" value="ECO:0007669"/>
    <property type="project" value="UniProtKB-KW"/>
</dbReference>
<dbReference type="AlphaFoldDB" id="A0A7R7IDD7"/>
<gene>
    <name evidence="3" type="ORF">bsdtb5_22440</name>
</gene>
<dbReference type="InterPro" id="IPR037523">
    <property type="entry name" value="VOC_core"/>
</dbReference>
<evidence type="ECO:0000313" key="3">
    <source>
        <dbReference type="EMBL" id="BCN30949.1"/>
    </source>
</evidence>
<evidence type="ECO:0000256" key="1">
    <source>
        <dbReference type="ARBA" id="ARBA00022723"/>
    </source>
</evidence>
<dbReference type="CDD" id="cd06587">
    <property type="entry name" value="VOC"/>
    <property type="match status" value="1"/>
</dbReference>
<name>A0A7R7IDD7_9FIRM</name>
<feature type="domain" description="VOC" evidence="2">
    <location>
        <begin position="4"/>
        <end position="115"/>
    </location>
</feature>
<dbReference type="Gene3D" id="3.10.180.10">
    <property type="entry name" value="2,3-Dihydroxybiphenyl 1,2-Dioxygenase, domain 1"/>
    <property type="match status" value="1"/>
</dbReference>
<dbReference type="InterPro" id="IPR004360">
    <property type="entry name" value="Glyas_Fos-R_dOase_dom"/>
</dbReference>
<dbReference type="PANTHER" id="PTHR43048">
    <property type="entry name" value="METHYLMALONYL-COA EPIMERASE"/>
    <property type="match status" value="1"/>
</dbReference>
<protein>
    <recommendedName>
        <fullName evidence="2">VOC domain-containing protein</fullName>
    </recommendedName>
</protein>
<keyword evidence="1" id="KW-0479">Metal-binding</keyword>
<dbReference type="Proteomes" id="UP000595897">
    <property type="component" value="Chromosome"/>
</dbReference>
<dbReference type="GO" id="GO:0046491">
    <property type="term" value="P:L-methylmalonyl-CoA metabolic process"/>
    <property type="evidence" value="ECO:0007669"/>
    <property type="project" value="TreeGrafter"/>
</dbReference>
<organism evidence="3 4">
    <name type="scientific">Anaeromicropila herbilytica</name>
    <dbReference type="NCBI Taxonomy" id="2785025"/>
    <lineage>
        <taxon>Bacteria</taxon>
        <taxon>Bacillati</taxon>
        <taxon>Bacillota</taxon>
        <taxon>Clostridia</taxon>
        <taxon>Lachnospirales</taxon>
        <taxon>Lachnospiraceae</taxon>
        <taxon>Anaeromicropila</taxon>
    </lineage>
</organism>
<evidence type="ECO:0000313" key="4">
    <source>
        <dbReference type="Proteomes" id="UP000595897"/>
    </source>
</evidence>
<dbReference type="RefSeq" id="WP_271712103.1">
    <property type="nucleotide sequence ID" value="NZ_AP024169.1"/>
</dbReference>
<dbReference type="Pfam" id="PF00903">
    <property type="entry name" value="Glyoxalase"/>
    <property type="match status" value="1"/>
</dbReference>
<dbReference type="PANTHER" id="PTHR43048:SF4">
    <property type="entry name" value="RING-CLEAVING DIOXYGENASE-RELATED"/>
    <property type="match status" value="1"/>
</dbReference>
<dbReference type="InterPro" id="IPR029068">
    <property type="entry name" value="Glyas_Bleomycin-R_OHBP_Dase"/>
</dbReference>
<evidence type="ECO:0000259" key="2">
    <source>
        <dbReference type="PROSITE" id="PS51819"/>
    </source>
</evidence>
<sequence length="120" mass="13529">MKTKLNHVRANVSDLQKSIEWYENVLGFECTGADITNRWSYADFECGEGATFAIAVSHNGTTSARFNFVVDNVDVLWEKLKSEVTIVETIETMPYGNRKFTIADPDGNEIGLVQENFNIM</sequence>
<dbReference type="SUPFAM" id="SSF54593">
    <property type="entry name" value="Glyoxalase/Bleomycin resistance protein/Dihydroxybiphenyl dioxygenase"/>
    <property type="match status" value="1"/>
</dbReference>
<dbReference type="GO" id="GO:0004493">
    <property type="term" value="F:methylmalonyl-CoA epimerase activity"/>
    <property type="evidence" value="ECO:0007669"/>
    <property type="project" value="TreeGrafter"/>
</dbReference>
<proteinExistence type="predicted"/>
<dbReference type="InterPro" id="IPR051785">
    <property type="entry name" value="MMCE/EMCE_epimerase"/>
</dbReference>
<dbReference type="KEGG" id="ahb:bsdtb5_22440"/>